<dbReference type="EMBL" id="JPRH01000003">
    <property type="protein sequence ID" value="KFF12791.1"/>
    <property type="molecule type" value="Genomic_DNA"/>
</dbReference>
<proteinExistence type="predicted"/>
<organism evidence="2 3">
    <name type="scientific">Chryseobacterium soli</name>
    <dbReference type="NCBI Taxonomy" id="445961"/>
    <lineage>
        <taxon>Bacteria</taxon>
        <taxon>Pseudomonadati</taxon>
        <taxon>Bacteroidota</taxon>
        <taxon>Flavobacteriia</taxon>
        <taxon>Flavobacteriales</taxon>
        <taxon>Weeksellaceae</taxon>
        <taxon>Chryseobacterium group</taxon>
        <taxon>Chryseobacterium</taxon>
    </lineage>
</organism>
<reference evidence="2 3" key="1">
    <citation type="submission" date="2014-07" db="EMBL/GenBank/DDBJ databases">
        <title>Genome of Chryseobacterium soli DSM 19298.</title>
        <authorList>
            <person name="Stropko S.J."/>
            <person name="Pipes S.E."/>
            <person name="Newman J."/>
        </authorList>
    </citation>
    <scope>NUCLEOTIDE SEQUENCE [LARGE SCALE GENOMIC DNA]</scope>
    <source>
        <strain evidence="2 3">DSM 19298</strain>
    </source>
</reference>
<feature type="domain" description="DUF6705" evidence="1">
    <location>
        <begin position="12"/>
        <end position="164"/>
    </location>
</feature>
<evidence type="ECO:0000313" key="2">
    <source>
        <dbReference type="EMBL" id="KFF12791.1"/>
    </source>
</evidence>
<keyword evidence="3" id="KW-1185">Reference proteome</keyword>
<evidence type="ECO:0000313" key="3">
    <source>
        <dbReference type="Proteomes" id="UP000028705"/>
    </source>
</evidence>
<dbReference type="STRING" id="445961.IW15_08355"/>
<dbReference type="InterPro" id="IPR046551">
    <property type="entry name" value="DUF6705"/>
</dbReference>
<protein>
    <recommendedName>
        <fullName evidence="1">DUF6705 domain-containing protein</fullName>
    </recommendedName>
</protein>
<sequence length="164" mass="19126">MSTNTDVPTNAYIQDLNNELIPYEGTWKGNWDNKTFFITFKRIKKYLDHKESNPYYKDVLVGKFKVVNPSGTILYDNTNLLDNNTKIEGTRFFTIPNKRYSLFYIDPDICDISGDIFISFTYSSNSTLDWKFMNTTDIITSSCQYYNTNPFPQPLPDNITLTKQ</sequence>
<dbReference type="Proteomes" id="UP000028705">
    <property type="component" value="Unassembled WGS sequence"/>
</dbReference>
<dbReference type="AlphaFoldDB" id="A0A086A7X7"/>
<accession>A0A086A7X7</accession>
<name>A0A086A7X7_9FLAO</name>
<comment type="caution">
    <text evidence="2">The sequence shown here is derived from an EMBL/GenBank/DDBJ whole genome shotgun (WGS) entry which is preliminary data.</text>
</comment>
<dbReference type="Pfam" id="PF20448">
    <property type="entry name" value="DUF6705"/>
    <property type="match status" value="1"/>
</dbReference>
<gene>
    <name evidence="2" type="ORF">IW15_08355</name>
</gene>
<evidence type="ECO:0000259" key="1">
    <source>
        <dbReference type="Pfam" id="PF20448"/>
    </source>
</evidence>